<dbReference type="NCBIfam" id="TIGR02580">
    <property type="entry name" value="cas_RAMP_Cmr4"/>
    <property type="match status" value="1"/>
</dbReference>
<gene>
    <name evidence="3" type="ORF">AW09_002605</name>
</gene>
<dbReference type="Proteomes" id="UP000020077">
    <property type="component" value="Unassembled WGS sequence"/>
</dbReference>
<feature type="domain" description="CRISPR type III-associated protein" evidence="2">
    <location>
        <begin position="11"/>
        <end position="295"/>
    </location>
</feature>
<dbReference type="GO" id="GO:0051607">
    <property type="term" value="P:defense response to virus"/>
    <property type="evidence" value="ECO:0007669"/>
    <property type="project" value="UniProtKB-KW"/>
</dbReference>
<dbReference type="EMBL" id="JDVG02000424">
    <property type="protein sequence ID" value="KFB72214.1"/>
    <property type="molecule type" value="Genomic_DNA"/>
</dbReference>
<keyword evidence="1" id="KW-0051">Antiviral defense</keyword>
<name>A0A080M574_9PROT</name>
<proteinExistence type="predicted"/>
<dbReference type="PANTHER" id="PTHR36700:SF1">
    <property type="entry name" value="CRISPR SYSTEM CMR SUBUNIT CMR4"/>
    <property type="match status" value="1"/>
</dbReference>
<dbReference type="AlphaFoldDB" id="A0A080M574"/>
<evidence type="ECO:0000313" key="3">
    <source>
        <dbReference type="EMBL" id="KFB72214.1"/>
    </source>
</evidence>
<dbReference type="InterPro" id="IPR013410">
    <property type="entry name" value="CRISPR-assoc_RAMP_Cmr4"/>
</dbReference>
<dbReference type="PANTHER" id="PTHR36700">
    <property type="entry name" value="CRISPR SYSTEM CMR SUBUNIT CMR4"/>
    <property type="match status" value="1"/>
</dbReference>
<protein>
    <submittedName>
        <fullName evidence="3">CRISPR type III-B/RAMP module RAMP protein Cmr4</fullName>
    </submittedName>
</protein>
<dbReference type="InterPro" id="IPR005537">
    <property type="entry name" value="RAMP_III_fam"/>
</dbReference>
<accession>A0A080M574</accession>
<sequence>MFEAQQLVFYSCVSPVHMGAGQAIGVIDNPIQREVHTGHPLIAGSGLKGAVRHHFTRTWKDSELISRLFGPERNASDHAGAIAFTDATLVTFPVRSLRNAFVHATCPSALARLKRIAGSTATWVVPTVTEGSAQLASAAMLTDKRLLLEVFDFAGTADIKVTAIADWLAANALPPGDEHEFFRDKLKNDLVVLSDTDFGHFVRNATVVEAHVRIDDETGTAADRALFYTENLPPESLLAGLLLASVERRKGPGKDNLYDAERVLASVLHDQGERRGLQNHLLQVGGDATSGRGLIVVHAAAGDRA</sequence>
<evidence type="ECO:0000259" key="2">
    <source>
        <dbReference type="Pfam" id="PF03787"/>
    </source>
</evidence>
<comment type="caution">
    <text evidence="3">The sequence shown here is derived from an EMBL/GenBank/DDBJ whole genome shotgun (WGS) entry which is preliminary data.</text>
</comment>
<evidence type="ECO:0000313" key="4">
    <source>
        <dbReference type="Proteomes" id="UP000020077"/>
    </source>
</evidence>
<dbReference type="Pfam" id="PF03787">
    <property type="entry name" value="RAMPs"/>
    <property type="match status" value="1"/>
</dbReference>
<organism evidence="3 4">
    <name type="scientific">Candidatus Accumulibacter phosphatis</name>
    <dbReference type="NCBI Taxonomy" id="327160"/>
    <lineage>
        <taxon>Bacteria</taxon>
        <taxon>Pseudomonadati</taxon>
        <taxon>Pseudomonadota</taxon>
        <taxon>Betaproteobacteria</taxon>
        <taxon>Candidatus Accumulibacter</taxon>
    </lineage>
</organism>
<evidence type="ECO:0000256" key="1">
    <source>
        <dbReference type="ARBA" id="ARBA00023118"/>
    </source>
</evidence>
<reference evidence="3 4" key="1">
    <citation type="submission" date="2014-02" db="EMBL/GenBank/DDBJ databases">
        <title>Expanding our view of genomic diversity in Candidatus Accumulibacter clades.</title>
        <authorList>
            <person name="Skennerton C.T."/>
            <person name="Barr J.J."/>
            <person name="Slater F.R."/>
            <person name="Bond P.L."/>
            <person name="Tyson G.W."/>
        </authorList>
    </citation>
    <scope>NUCLEOTIDE SEQUENCE [LARGE SCALE GENOMIC DNA]</scope>
    <source>
        <strain evidence="4">BA-91</strain>
    </source>
</reference>